<accession>A0ABP9LX08</accession>
<dbReference type="InterPro" id="IPR042564">
    <property type="entry name" value="CRISPR-Cas6/Csy4_sf"/>
</dbReference>
<comment type="caution">
    <text evidence="1">The sequence shown here is derived from an EMBL/GenBank/DDBJ whole genome shotgun (WGS) entry which is preliminary data.</text>
</comment>
<dbReference type="Gene3D" id="3.30.70.2540">
    <property type="entry name" value="CRISPR-associated endoribonuclease Cas6/Csy4"/>
    <property type="match status" value="1"/>
</dbReference>
<sequence length="192" mass="22424">MQAKTLSHYFTINILNDPDFPVHQVMTAVYMRLHQALVQLQQNHIGVSFPHYRKNPRTLGEILRLHGTQQDLAALREGVWLQQGVRDHIIVSDTMQAPQTDMHCHVSRVQPKYNKARLVRRQQRRKSLSYQEALELYEHFTPSTQRWPFVEMRSKSSAQTFPLFISQQLTSIEKTGVFSFYGLSSQATVPWF</sequence>
<dbReference type="InterPro" id="IPR013396">
    <property type="entry name" value="CRISPR-assoc_prot_Csy4"/>
</dbReference>
<dbReference type="RefSeq" id="WP_345369727.1">
    <property type="nucleotide sequence ID" value="NZ_BAABKD010000006.1"/>
</dbReference>
<dbReference type="EMBL" id="BAABKD010000006">
    <property type="protein sequence ID" value="GAA5087203.1"/>
    <property type="molecule type" value="Genomic_DNA"/>
</dbReference>
<dbReference type="NCBIfam" id="TIGR02563">
    <property type="entry name" value="cas_Csy4"/>
    <property type="match status" value="1"/>
</dbReference>
<dbReference type="Pfam" id="PF09618">
    <property type="entry name" value="Cas_Csy4"/>
    <property type="match status" value="1"/>
</dbReference>
<dbReference type="Proteomes" id="UP001500227">
    <property type="component" value="Unassembled WGS sequence"/>
</dbReference>
<evidence type="ECO:0000313" key="2">
    <source>
        <dbReference type="Proteomes" id="UP001500227"/>
    </source>
</evidence>
<protein>
    <submittedName>
        <fullName evidence="1">Type I-F CRISPR-associated endoribonuclease Cas6/Csy4</fullName>
    </submittedName>
</protein>
<dbReference type="CDD" id="cd09739">
    <property type="entry name" value="Cas6_I-F"/>
    <property type="match status" value="1"/>
</dbReference>
<organism evidence="1 2">
    <name type="scientific">Paenalcaligenes hermetiae</name>
    <dbReference type="NCBI Taxonomy" id="1157987"/>
    <lineage>
        <taxon>Bacteria</taxon>
        <taxon>Pseudomonadati</taxon>
        <taxon>Pseudomonadota</taxon>
        <taxon>Betaproteobacteria</taxon>
        <taxon>Burkholderiales</taxon>
        <taxon>Alcaligenaceae</taxon>
        <taxon>Paenalcaligenes</taxon>
    </lineage>
</organism>
<evidence type="ECO:0000313" key="1">
    <source>
        <dbReference type="EMBL" id="GAA5087203.1"/>
    </source>
</evidence>
<proteinExistence type="predicted"/>
<gene>
    <name evidence="1" type="primary">cas6f</name>
    <name evidence="1" type="ORF">GCM10023337_07420</name>
</gene>
<keyword evidence="2" id="KW-1185">Reference proteome</keyword>
<reference evidence="2" key="1">
    <citation type="journal article" date="2019" name="Int. J. Syst. Evol. Microbiol.">
        <title>The Global Catalogue of Microorganisms (GCM) 10K type strain sequencing project: providing services to taxonomists for standard genome sequencing and annotation.</title>
        <authorList>
            <consortium name="The Broad Institute Genomics Platform"/>
            <consortium name="The Broad Institute Genome Sequencing Center for Infectious Disease"/>
            <person name="Wu L."/>
            <person name="Ma J."/>
        </authorList>
    </citation>
    <scope>NUCLEOTIDE SEQUENCE [LARGE SCALE GENOMIC DNA]</scope>
    <source>
        <strain evidence="2">JCM 18423</strain>
    </source>
</reference>
<name>A0ABP9LX08_9BURK</name>